<feature type="chain" id="PRO_5037070548" evidence="1">
    <location>
        <begin position="21"/>
        <end position="289"/>
    </location>
</feature>
<comment type="caution">
    <text evidence="2">The sequence shown here is derived from an EMBL/GenBank/DDBJ whole genome shotgun (WGS) entry which is preliminary data.</text>
</comment>
<proteinExistence type="predicted"/>
<dbReference type="Proteomes" id="UP000600139">
    <property type="component" value="Unassembled WGS sequence"/>
</dbReference>
<reference evidence="2" key="1">
    <citation type="submission" date="2021-01" db="EMBL/GenBank/DDBJ databases">
        <title>Modified the classification status of verrucomicrobia.</title>
        <authorList>
            <person name="Feng X."/>
        </authorList>
    </citation>
    <scope>NUCLEOTIDE SEQUENCE</scope>
    <source>
        <strain evidence="2">JCM 18052</strain>
    </source>
</reference>
<name>A0A934R5W2_9BACT</name>
<dbReference type="EMBL" id="JAENIK010000010">
    <property type="protein sequence ID" value="MBK1815815.1"/>
    <property type="molecule type" value="Genomic_DNA"/>
</dbReference>
<accession>A0A934R5W2</accession>
<organism evidence="2 3">
    <name type="scientific">Luteolibacter yonseiensis</name>
    <dbReference type="NCBI Taxonomy" id="1144680"/>
    <lineage>
        <taxon>Bacteria</taxon>
        <taxon>Pseudomonadati</taxon>
        <taxon>Verrucomicrobiota</taxon>
        <taxon>Verrucomicrobiia</taxon>
        <taxon>Verrucomicrobiales</taxon>
        <taxon>Verrucomicrobiaceae</taxon>
        <taxon>Luteolibacter</taxon>
    </lineage>
</organism>
<keyword evidence="1" id="KW-0732">Signal</keyword>
<feature type="signal peptide" evidence="1">
    <location>
        <begin position="1"/>
        <end position="20"/>
    </location>
</feature>
<sequence length="289" mass="31289">MKRLSLALLLALSLPIGASAADMDSVVKEIMSDPAVRGIAPASRPAYMAKQIRKAYQGDDARIVREALSYTADGDYDADQMLQMFWNELDIGRKSRPLLIGGLVAPETPSARDRAWHLLELGDRKPKADEPGSFTTDLSGHSGWITDVESMPQEYLLYLFKQDGTRTWELLGGNSADVPALGKLAGIISASSSSLEKGKVWRDEIKPALRNGEAVTNSRDAAYLAWFLGMIYGSDEKARKNNPEIAAVIDRTIPGLGGALMKGVMGGVDDVRKTPPAVATAWMARVNAK</sequence>
<evidence type="ECO:0000313" key="3">
    <source>
        <dbReference type="Proteomes" id="UP000600139"/>
    </source>
</evidence>
<gene>
    <name evidence="2" type="ORF">JIN84_09315</name>
</gene>
<protein>
    <submittedName>
        <fullName evidence="2">Uncharacterized protein</fullName>
    </submittedName>
</protein>
<dbReference type="AlphaFoldDB" id="A0A934R5W2"/>
<keyword evidence="3" id="KW-1185">Reference proteome</keyword>
<dbReference type="RefSeq" id="WP_200350777.1">
    <property type="nucleotide sequence ID" value="NZ_BAABHZ010000007.1"/>
</dbReference>
<evidence type="ECO:0000313" key="2">
    <source>
        <dbReference type="EMBL" id="MBK1815815.1"/>
    </source>
</evidence>
<evidence type="ECO:0000256" key="1">
    <source>
        <dbReference type="SAM" id="SignalP"/>
    </source>
</evidence>